<dbReference type="GO" id="GO:0043168">
    <property type="term" value="F:anion binding"/>
    <property type="evidence" value="ECO:0007669"/>
    <property type="project" value="UniProtKB-ARBA"/>
</dbReference>
<evidence type="ECO:0000256" key="1">
    <source>
        <dbReference type="ARBA" id="ARBA00022723"/>
    </source>
</evidence>
<dbReference type="SMART" id="SM00829">
    <property type="entry name" value="PKS_ER"/>
    <property type="match status" value="1"/>
</dbReference>
<keyword evidence="1 6" id="KW-0479">Metal-binding</keyword>
<keyword evidence="9" id="KW-1185">Reference proteome</keyword>
<dbReference type="SUPFAM" id="SSF50129">
    <property type="entry name" value="GroES-like"/>
    <property type="match status" value="1"/>
</dbReference>
<keyword evidence="2 6" id="KW-0862">Zinc</keyword>
<dbReference type="InterPro" id="IPR013149">
    <property type="entry name" value="ADH-like_C"/>
</dbReference>
<comment type="similarity">
    <text evidence="6">Belongs to the zinc-containing alcohol dehydrogenase family.</text>
</comment>
<evidence type="ECO:0000256" key="6">
    <source>
        <dbReference type="RuleBase" id="RU361277"/>
    </source>
</evidence>
<dbReference type="InterPro" id="IPR002328">
    <property type="entry name" value="ADH_Zn_CS"/>
</dbReference>
<sequence length="332" mass="36510">MKAAVFETQGKPLVIKDVKAPIQTNDGIVLKVLATGLCHGDVHIIMGDWQGDLDIKTPIILGHEIVGEVVTDGKKVKKGDMVLVYNAFGCNSCKYCKLGYYQYCEKVKVLGVHENGGFAEYVKVPDENNLIKVEGNPFSLAPLADAGITAYNASEGIQNGDKVAVLGTGAVSMLAVQILKFFGAEITVVGRNPLKLSKMQEIGINEIIFSRGEYAKDLSEKSTTRKFDYILDFIGNELTLDDVSWMLSRMGELRIIGEFGGTLRIPEQLIVLRGLRVKGILYGKMEHLTNVIKLFQEGKIRTFPILYRLDEINSAINDLMSGRVIGRAVIVP</sequence>
<evidence type="ECO:0000256" key="3">
    <source>
        <dbReference type="ARBA" id="ARBA00022857"/>
    </source>
</evidence>
<evidence type="ECO:0000256" key="5">
    <source>
        <dbReference type="ARBA" id="ARBA00023277"/>
    </source>
</evidence>
<dbReference type="GO" id="GO:0008270">
    <property type="term" value="F:zinc ion binding"/>
    <property type="evidence" value="ECO:0007669"/>
    <property type="project" value="InterPro"/>
</dbReference>
<dbReference type="EMBL" id="CP029289">
    <property type="protein sequence ID" value="AWR93381.1"/>
    <property type="molecule type" value="Genomic_DNA"/>
</dbReference>
<evidence type="ECO:0000256" key="2">
    <source>
        <dbReference type="ARBA" id="ARBA00022833"/>
    </source>
</evidence>
<dbReference type="RefSeq" id="WP_110269265.1">
    <property type="nucleotide sequence ID" value="NZ_CP029289.2"/>
</dbReference>
<reference evidence="8 9" key="1">
    <citation type="submission" date="2018-05" db="EMBL/GenBank/DDBJ databases">
        <title>Complete Genome Sequences of Extremely Thermoacidophilic, Metal-Mobilizing Type-Strain Members of the Archaeal Family Sulfolobaceae: Acidianus brierleyi DSM-1651T, Acidianus sulfidivorans DSM-18786T, Metallosphaera hakonensis DSM-7519T, and Metallosphaera prunae DSM-10039T.</title>
        <authorList>
            <person name="Counts J.A."/>
            <person name="Kelly R.M."/>
        </authorList>
    </citation>
    <scope>NUCLEOTIDE SEQUENCE [LARGE SCALE GENOMIC DNA]</scope>
    <source>
        <strain evidence="8 9">DSM 1651</strain>
    </source>
</reference>
<dbReference type="InterPro" id="IPR036291">
    <property type="entry name" value="NAD(P)-bd_dom_sf"/>
</dbReference>
<dbReference type="Gene3D" id="3.90.180.10">
    <property type="entry name" value="Medium-chain alcohol dehydrogenases, catalytic domain"/>
    <property type="match status" value="1"/>
</dbReference>
<accession>A0A2U9IBI3</accession>
<comment type="cofactor">
    <cofactor evidence="6">
        <name>Zn(2+)</name>
        <dbReference type="ChEBI" id="CHEBI:29105"/>
    </cofactor>
</comment>
<dbReference type="InterPro" id="IPR013154">
    <property type="entry name" value="ADH-like_N"/>
</dbReference>
<dbReference type="InterPro" id="IPR020843">
    <property type="entry name" value="ER"/>
</dbReference>
<organism evidence="8 9">
    <name type="scientific">Acidianus brierleyi</name>
    <dbReference type="NCBI Taxonomy" id="41673"/>
    <lineage>
        <taxon>Archaea</taxon>
        <taxon>Thermoproteota</taxon>
        <taxon>Thermoprotei</taxon>
        <taxon>Sulfolobales</taxon>
        <taxon>Sulfolobaceae</taxon>
        <taxon>Acidianus</taxon>
    </lineage>
</organism>
<dbReference type="GO" id="GO:0016491">
    <property type="term" value="F:oxidoreductase activity"/>
    <property type="evidence" value="ECO:0007669"/>
    <property type="project" value="UniProtKB-KW"/>
</dbReference>
<dbReference type="Gene3D" id="3.40.50.720">
    <property type="entry name" value="NAD(P)-binding Rossmann-like Domain"/>
    <property type="match status" value="1"/>
</dbReference>
<dbReference type="Pfam" id="PF08240">
    <property type="entry name" value="ADH_N"/>
    <property type="match status" value="1"/>
</dbReference>
<proteinExistence type="inferred from homology"/>
<evidence type="ECO:0000313" key="9">
    <source>
        <dbReference type="Proteomes" id="UP000248044"/>
    </source>
</evidence>
<dbReference type="PANTHER" id="PTHR43401:SF4">
    <property type="entry name" value="D-ARABINOSE 1-DEHYDROGENASE (NADP(+))"/>
    <property type="match status" value="1"/>
</dbReference>
<dbReference type="Pfam" id="PF00107">
    <property type="entry name" value="ADH_zinc_N"/>
    <property type="match status" value="1"/>
</dbReference>
<protein>
    <submittedName>
        <fullName evidence="8">Alcohol dehydrogenase</fullName>
    </submittedName>
</protein>
<gene>
    <name evidence="8" type="ORF">DFR85_00910</name>
</gene>
<dbReference type="PANTHER" id="PTHR43401">
    <property type="entry name" value="L-THREONINE 3-DEHYDROGENASE"/>
    <property type="match status" value="1"/>
</dbReference>
<dbReference type="InterPro" id="IPR011032">
    <property type="entry name" value="GroES-like_sf"/>
</dbReference>
<dbReference type="GO" id="GO:0051262">
    <property type="term" value="P:protein tetramerization"/>
    <property type="evidence" value="ECO:0007669"/>
    <property type="project" value="UniProtKB-ARBA"/>
</dbReference>
<evidence type="ECO:0000259" key="7">
    <source>
        <dbReference type="SMART" id="SM00829"/>
    </source>
</evidence>
<feature type="domain" description="Enoyl reductase (ER)" evidence="7">
    <location>
        <begin position="10"/>
        <end position="330"/>
    </location>
</feature>
<dbReference type="PROSITE" id="PS00059">
    <property type="entry name" value="ADH_ZINC"/>
    <property type="match status" value="1"/>
</dbReference>
<keyword evidence="3" id="KW-0521">NADP</keyword>
<dbReference type="AlphaFoldDB" id="A0A2U9IBI3"/>
<dbReference type="KEGG" id="abri:DFR85_00910"/>
<dbReference type="Proteomes" id="UP000248044">
    <property type="component" value="Chromosome"/>
</dbReference>
<dbReference type="InterPro" id="IPR050129">
    <property type="entry name" value="Zn_alcohol_dh"/>
</dbReference>
<dbReference type="OrthoDB" id="73567at2157"/>
<dbReference type="GeneID" id="36830672"/>
<evidence type="ECO:0000313" key="8">
    <source>
        <dbReference type="EMBL" id="AWR93381.1"/>
    </source>
</evidence>
<evidence type="ECO:0000256" key="4">
    <source>
        <dbReference type="ARBA" id="ARBA00023002"/>
    </source>
</evidence>
<dbReference type="GO" id="GO:0030554">
    <property type="term" value="F:adenyl nucleotide binding"/>
    <property type="evidence" value="ECO:0007669"/>
    <property type="project" value="UniProtKB-ARBA"/>
</dbReference>
<dbReference type="SUPFAM" id="SSF51735">
    <property type="entry name" value="NAD(P)-binding Rossmann-fold domains"/>
    <property type="match status" value="1"/>
</dbReference>
<keyword evidence="5" id="KW-0119">Carbohydrate metabolism</keyword>
<name>A0A2U9IBI3_9CREN</name>
<keyword evidence="4" id="KW-0560">Oxidoreductase</keyword>